<dbReference type="PANTHER" id="PTHR11207">
    <property type="entry name" value="RIBONUCLEASE III"/>
    <property type="match status" value="1"/>
</dbReference>
<feature type="compositionally biased region" description="Basic and acidic residues" evidence="2">
    <location>
        <begin position="252"/>
        <end position="270"/>
    </location>
</feature>
<protein>
    <submittedName>
        <fullName evidence="4">Ribonuclease 3</fullName>
        <ecNumber evidence="4">3.1.26.3</ecNumber>
    </submittedName>
</protein>
<feature type="compositionally biased region" description="Low complexity" evidence="2">
    <location>
        <begin position="57"/>
        <end position="67"/>
    </location>
</feature>
<dbReference type="InterPro" id="IPR058938">
    <property type="entry name" value="Helical_CED_Drosha"/>
</dbReference>
<evidence type="ECO:0000256" key="1">
    <source>
        <dbReference type="ARBA" id="ARBA00022884"/>
    </source>
</evidence>
<dbReference type="InterPro" id="IPR036389">
    <property type="entry name" value="RNase_III_sf"/>
</dbReference>
<evidence type="ECO:0000259" key="3">
    <source>
        <dbReference type="PROSITE" id="PS50142"/>
    </source>
</evidence>
<dbReference type="Proteomes" id="UP000276133">
    <property type="component" value="Unassembled WGS sequence"/>
</dbReference>
<dbReference type="CDD" id="cd00593">
    <property type="entry name" value="RIBOc"/>
    <property type="match status" value="2"/>
</dbReference>
<dbReference type="EC" id="3.1.26.3" evidence="4"/>
<evidence type="ECO:0000313" key="5">
    <source>
        <dbReference type="Proteomes" id="UP000276133"/>
    </source>
</evidence>
<dbReference type="GO" id="GO:0010468">
    <property type="term" value="P:regulation of gene expression"/>
    <property type="evidence" value="ECO:0007669"/>
    <property type="project" value="TreeGrafter"/>
</dbReference>
<dbReference type="GO" id="GO:0003725">
    <property type="term" value="F:double-stranded RNA binding"/>
    <property type="evidence" value="ECO:0007669"/>
    <property type="project" value="TreeGrafter"/>
</dbReference>
<accession>A0A3M7PTL7</accession>
<proteinExistence type="predicted"/>
<dbReference type="Gene3D" id="3.30.160.20">
    <property type="match status" value="1"/>
</dbReference>
<feature type="compositionally biased region" description="Basic residues" evidence="2">
    <location>
        <begin position="81"/>
        <end position="124"/>
    </location>
</feature>
<dbReference type="Pfam" id="PF26050">
    <property type="entry name" value="Helical_CED_Drosha"/>
    <property type="match status" value="1"/>
</dbReference>
<dbReference type="GO" id="GO:0005634">
    <property type="term" value="C:nucleus"/>
    <property type="evidence" value="ECO:0007669"/>
    <property type="project" value="TreeGrafter"/>
</dbReference>
<gene>
    <name evidence="4" type="ORF">BpHYR1_016851</name>
</gene>
<dbReference type="SMART" id="SM00535">
    <property type="entry name" value="RIBOc"/>
    <property type="match status" value="2"/>
</dbReference>
<dbReference type="InterPro" id="IPR000999">
    <property type="entry name" value="RNase_III_dom"/>
</dbReference>
<feature type="compositionally biased region" description="Basic and acidic residues" evidence="2">
    <location>
        <begin position="125"/>
        <end position="137"/>
    </location>
</feature>
<name>A0A3M7PTL7_BRAPC</name>
<dbReference type="Pfam" id="PF00636">
    <property type="entry name" value="Ribonuclease_3"/>
    <property type="match status" value="1"/>
</dbReference>
<sequence>MNPNNFNPGYPNYYQQSATNFYPYPPPGYQYPPPLPYSYAPYPYPIPPAYQQNTLHPPSQIPSIPQSNYQVQPRRASFKHEGRHSRRRSRSRSRSRSRCRTRSRNLSRSRSRGSYRSSYRRHDSRHRERHENRHRDLNFTNTEPSFTQTTLVPTYYIKDDKNPKLTKASQSLIHLCNQFEEKILNRSRLARQKAGIPAEKLAIPDYRQLLMTKKFQKFSRCTCDKASHHECINESDESSTESPSSESESESEDKKTVPKEPKEDKFEDLRSMEINRKQNHPERLHPELSFNEPNQTNDGPLCKCKLKNTKFGTRHQVYYGEKAIEACDLQSNNFDRLYHYRMSVSPFSHFISKHPTKVAFDGHDYVFEGYSIFSHEPIDHLPDCVVVIYNTEFKLNLVKEDMLENFTMKELDLLKSFIFTEILELYDLKWKGFEVNESACDRFHVMPRFCRQLPYNGKEILSPCEILKYFMENSVPVIDDASLAKCHTMSEREWLSFVEPLQGSIITCPGKRPASIRLDQLDRDQVIKSCRKSAAHPLIIHFSMFRSTWLPLIKNNQKLKKLYQKYFKLKHLLNNKSKPSLEDKANLRSLGDQLEEMIRKSTQVQKETVVELPAQNFTRTGIRTDLVEFTLLIPSFVEHLRFHLSLRFLETKIGYTFKNRSLLQHALTHPSGAFLLHQNLGSNPDHIRNCLFNCKARAQNYGTLTSHKRKSLLRKKGIHMLFSIMSQKESESEQASPIGNYERLEFLGDKILELLTSHHLFFMFPQFDEGKLSEYRNVLVQNQYLAILARKLDLHFFIIFYHGVDLCSNSALNHALANSFEALLAAIYLDSDLDTVSQMLSKVLWQEADLFETWTNLRPHPIQAQLPSGDRHLIASTKILQHVSHYEKLIGLEFKHIRLLAQAFCTRSASFNLITLGDNQRLEFLGDTVLNFVVSDYLYRHFPTHHEGHLSLLRSSLVCNSTQALLYDELAMSDFVLAPSAKPENSGNLKRKADVFEAFVGALYVDQQLEVVKVFCNVCMFNKLKDIILYQFWHDPKRRIGEGTGKSIHDAEIEAAKHALKTKKDMFPILDKYIAAEIKKSKYIVDFENDEAVGAHKKSKRKSGKNKKAKTSEAN</sequence>
<dbReference type="AlphaFoldDB" id="A0A3M7PTL7"/>
<dbReference type="SUPFAM" id="SSF69065">
    <property type="entry name" value="RNase III domain-like"/>
    <property type="match status" value="2"/>
</dbReference>
<evidence type="ECO:0000313" key="4">
    <source>
        <dbReference type="EMBL" id="RNA02081.1"/>
    </source>
</evidence>
<dbReference type="PANTHER" id="PTHR11207:SF0">
    <property type="entry name" value="RIBONUCLEASE 3"/>
    <property type="match status" value="1"/>
</dbReference>
<keyword evidence="5" id="KW-1185">Reference proteome</keyword>
<feature type="domain" description="RNase III" evidence="3">
    <location>
        <begin position="883"/>
        <end position="1008"/>
    </location>
</feature>
<dbReference type="Gene3D" id="1.10.1520.10">
    <property type="entry name" value="Ribonuclease III domain"/>
    <property type="match status" value="2"/>
</dbReference>
<keyword evidence="1" id="KW-0694">RNA-binding</keyword>
<dbReference type="GO" id="GO:0006396">
    <property type="term" value="P:RNA processing"/>
    <property type="evidence" value="ECO:0007669"/>
    <property type="project" value="InterPro"/>
</dbReference>
<keyword evidence="4" id="KW-0378">Hydrolase</keyword>
<evidence type="ECO:0000256" key="2">
    <source>
        <dbReference type="SAM" id="MobiDB-lite"/>
    </source>
</evidence>
<dbReference type="PROSITE" id="PS50142">
    <property type="entry name" value="RNASE_3_2"/>
    <property type="match status" value="2"/>
</dbReference>
<comment type="caution">
    <text evidence="4">The sequence shown here is derived from an EMBL/GenBank/DDBJ whole genome shotgun (WGS) entry which is preliminary data.</text>
</comment>
<feature type="region of interest" description="Disordered" evidence="2">
    <location>
        <begin position="1093"/>
        <end position="1115"/>
    </location>
</feature>
<organism evidence="4 5">
    <name type="scientific">Brachionus plicatilis</name>
    <name type="common">Marine rotifer</name>
    <name type="synonym">Brachionus muelleri</name>
    <dbReference type="NCBI Taxonomy" id="10195"/>
    <lineage>
        <taxon>Eukaryota</taxon>
        <taxon>Metazoa</taxon>
        <taxon>Spiralia</taxon>
        <taxon>Gnathifera</taxon>
        <taxon>Rotifera</taxon>
        <taxon>Eurotatoria</taxon>
        <taxon>Monogononta</taxon>
        <taxon>Pseudotrocha</taxon>
        <taxon>Ploima</taxon>
        <taxon>Brachionidae</taxon>
        <taxon>Brachionus</taxon>
    </lineage>
</organism>
<dbReference type="EMBL" id="REGN01009053">
    <property type="protein sequence ID" value="RNA02081.1"/>
    <property type="molecule type" value="Genomic_DNA"/>
</dbReference>
<dbReference type="GO" id="GO:0004525">
    <property type="term" value="F:ribonuclease III activity"/>
    <property type="evidence" value="ECO:0007669"/>
    <property type="project" value="UniProtKB-EC"/>
</dbReference>
<feature type="domain" description="RNase III" evidence="3">
    <location>
        <begin position="646"/>
        <end position="832"/>
    </location>
</feature>
<reference evidence="4 5" key="1">
    <citation type="journal article" date="2018" name="Sci. Rep.">
        <title>Genomic signatures of local adaptation to the degree of environmental predictability in rotifers.</title>
        <authorList>
            <person name="Franch-Gras L."/>
            <person name="Hahn C."/>
            <person name="Garcia-Roger E.M."/>
            <person name="Carmona M.J."/>
            <person name="Serra M."/>
            <person name="Gomez A."/>
        </authorList>
    </citation>
    <scope>NUCLEOTIDE SEQUENCE [LARGE SCALE GENOMIC DNA]</scope>
    <source>
        <strain evidence="4">HYR1</strain>
    </source>
</reference>
<dbReference type="Pfam" id="PF14622">
    <property type="entry name" value="Ribonucleas_3_3"/>
    <property type="match status" value="1"/>
</dbReference>
<dbReference type="STRING" id="10195.A0A3M7PTL7"/>
<feature type="compositionally biased region" description="Basic residues" evidence="2">
    <location>
        <begin position="1095"/>
        <end position="1109"/>
    </location>
</feature>
<feature type="region of interest" description="Disordered" evidence="2">
    <location>
        <begin position="50"/>
        <end position="145"/>
    </location>
</feature>
<dbReference type="OrthoDB" id="67027at2759"/>
<feature type="region of interest" description="Disordered" evidence="2">
    <location>
        <begin position="232"/>
        <end position="270"/>
    </location>
</feature>